<dbReference type="PRINTS" id="PR01021">
    <property type="entry name" value="OMPADOMAIN"/>
</dbReference>
<evidence type="ECO:0000256" key="9">
    <source>
        <dbReference type="SAM" id="MobiDB-lite"/>
    </source>
</evidence>
<dbReference type="Proteomes" id="UP001595615">
    <property type="component" value="Unassembled WGS sequence"/>
</dbReference>
<comment type="subunit">
    <text evidence="8">The Tol-Pal system is composed of five core proteins: the inner membrane proteins TolA, TolQ and TolR, the periplasmic protein TolB and the outer membrane protein Pal. They form a network linking the inner and outer membranes and the peptidoglycan layer.</text>
</comment>
<evidence type="ECO:0000313" key="11">
    <source>
        <dbReference type="EMBL" id="MFC3713098.1"/>
    </source>
</evidence>
<evidence type="ECO:0000256" key="3">
    <source>
        <dbReference type="ARBA" id="ARBA00023136"/>
    </source>
</evidence>
<dbReference type="InterPro" id="IPR006664">
    <property type="entry name" value="OMP_bac"/>
</dbReference>
<evidence type="ECO:0000256" key="5">
    <source>
        <dbReference type="ARBA" id="ARBA00023237"/>
    </source>
</evidence>
<dbReference type="EMBL" id="JBHRXV010000010">
    <property type="protein sequence ID" value="MFC3713098.1"/>
    <property type="molecule type" value="Genomic_DNA"/>
</dbReference>
<evidence type="ECO:0000256" key="8">
    <source>
        <dbReference type="HAMAP-Rule" id="MF_02204"/>
    </source>
</evidence>
<name>A0ABV7XCX7_9SPHN</name>
<feature type="domain" description="OmpA-like" evidence="10">
    <location>
        <begin position="58"/>
        <end position="175"/>
    </location>
</feature>
<keyword evidence="4 8" id="KW-0564">Palmitate</keyword>
<organism evidence="11 12">
    <name type="scientific">Sphingoaurantiacus capsulatus</name>
    <dbReference type="NCBI Taxonomy" id="1771310"/>
    <lineage>
        <taxon>Bacteria</taxon>
        <taxon>Pseudomonadati</taxon>
        <taxon>Pseudomonadota</taxon>
        <taxon>Alphaproteobacteria</taxon>
        <taxon>Sphingomonadales</taxon>
        <taxon>Sphingosinicellaceae</taxon>
        <taxon>Sphingoaurantiacus</taxon>
    </lineage>
</organism>
<dbReference type="Pfam" id="PF00691">
    <property type="entry name" value="OmpA"/>
    <property type="match status" value="1"/>
</dbReference>
<dbReference type="InterPro" id="IPR006665">
    <property type="entry name" value="OmpA-like"/>
</dbReference>
<comment type="caution">
    <text evidence="11">The sequence shown here is derived from an EMBL/GenBank/DDBJ whole genome shotgun (WGS) entry which is preliminary data.</text>
</comment>
<reference evidence="12" key="1">
    <citation type="journal article" date="2019" name="Int. J. Syst. Evol. Microbiol.">
        <title>The Global Catalogue of Microorganisms (GCM) 10K type strain sequencing project: providing services to taxonomists for standard genome sequencing and annotation.</title>
        <authorList>
            <consortium name="The Broad Institute Genomics Platform"/>
            <consortium name="The Broad Institute Genome Sequencing Center for Infectious Disease"/>
            <person name="Wu L."/>
            <person name="Ma J."/>
        </authorList>
    </citation>
    <scope>NUCLEOTIDE SEQUENCE [LARGE SCALE GENOMIC DNA]</scope>
    <source>
        <strain evidence="12">KCTC 42644</strain>
    </source>
</reference>
<keyword evidence="12" id="KW-1185">Reference proteome</keyword>
<evidence type="ECO:0000256" key="1">
    <source>
        <dbReference type="ARBA" id="ARBA00022618"/>
    </source>
</evidence>
<dbReference type="RefSeq" id="WP_380861267.1">
    <property type="nucleotide sequence ID" value="NZ_JBHRXV010000010.1"/>
</dbReference>
<evidence type="ECO:0000256" key="6">
    <source>
        <dbReference type="ARBA" id="ARBA00023288"/>
    </source>
</evidence>
<comment type="function">
    <text evidence="8">Part of the Tol-Pal system, which plays a role in outer membrane invagination during cell division and is important for maintaining outer membrane integrity.</text>
</comment>
<evidence type="ECO:0000259" key="10">
    <source>
        <dbReference type="PROSITE" id="PS51123"/>
    </source>
</evidence>
<accession>A0ABV7XCX7</accession>
<keyword evidence="5 8" id="KW-0998">Cell outer membrane</keyword>
<feature type="compositionally biased region" description="Low complexity" evidence="9">
    <location>
        <begin position="34"/>
        <end position="51"/>
    </location>
</feature>
<comment type="similarity">
    <text evidence="8">Belongs to the Pal lipoprotein family.</text>
</comment>
<dbReference type="PROSITE" id="PS51257">
    <property type="entry name" value="PROKAR_LIPOPROTEIN"/>
    <property type="match status" value="1"/>
</dbReference>
<dbReference type="Gene3D" id="3.30.1330.60">
    <property type="entry name" value="OmpA-like domain"/>
    <property type="match status" value="1"/>
</dbReference>
<keyword evidence="6 8" id="KW-0449">Lipoprotein</keyword>
<feature type="region of interest" description="Disordered" evidence="9">
    <location>
        <begin position="147"/>
        <end position="176"/>
    </location>
</feature>
<evidence type="ECO:0000256" key="4">
    <source>
        <dbReference type="ARBA" id="ARBA00023139"/>
    </source>
</evidence>
<evidence type="ECO:0000313" key="12">
    <source>
        <dbReference type="Proteomes" id="UP001595615"/>
    </source>
</evidence>
<dbReference type="PROSITE" id="PS51123">
    <property type="entry name" value="OMPA_2"/>
    <property type="match status" value="1"/>
</dbReference>
<dbReference type="CDD" id="cd07185">
    <property type="entry name" value="OmpA_C-like"/>
    <property type="match status" value="1"/>
</dbReference>
<dbReference type="PANTHER" id="PTHR30329">
    <property type="entry name" value="STATOR ELEMENT OF FLAGELLAR MOTOR COMPLEX"/>
    <property type="match status" value="1"/>
</dbReference>
<dbReference type="SUPFAM" id="SSF103088">
    <property type="entry name" value="OmpA-like"/>
    <property type="match status" value="1"/>
</dbReference>
<comment type="subcellular location">
    <subcellularLocation>
        <location evidence="8">Cell outer membrane</location>
        <topology evidence="8">Lipid-anchor</topology>
    </subcellularLocation>
</comment>
<gene>
    <name evidence="8 11" type="primary">pal</name>
    <name evidence="11" type="ORF">ACFOMD_10975</name>
</gene>
<dbReference type="InterPro" id="IPR039001">
    <property type="entry name" value="Pal"/>
</dbReference>
<keyword evidence="3 8" id="KW-0472">Membrane</keyword>
<feature type="region of interest" description="Disordered" evidence="9">
    <location>
        <begin position="22"/>
        <end position="53"/>
    </location>
</feature>
<dbReference type="PANTHER" id="PTHR30329:SF21">
    <property type="entry name" value="LIPOPROTEIN YIAD-RELATED"/>
    <property type="match status" value="1"/>
</dbReference>
<dbReference type="NCBIfam" id="TIGR02802">
    <property type="entry name" value="Pal_lipo"/>
    <property type="match status" value="1"/>
</dbReference>
<proteinExistence type="inferred from homology"/>
<dbReference type="InterPro" id="IPR050330">
    <property type="entry name" value="Bact_OuterMem_StrucFunc"/>
</dbReference>
<keyword evidence="7 8" id="KW-0131">Cell cycle</keyword>
<evidence type="ECO:0000256" key="2">
    <source>
        <dbReference type="ARBA" id="ARBA00022729"/>
    </source>
</evidence>
<keyword evidence="1 8" id="KW-0132">Cell division</keyword>
<protein>
    <recommendedName>
        <fullName evidence="8">Peptidoglycan-associated lipoprotein</fullName>
        <shortName evidence="8">PAL</shortName>
    </recommendedName>
</protein>
<evidence type="ECO:0000256" key="7">
    <source>
        <dbReference type="ARBA" id="ARBA00023306"/>
    </source>
</evidence>
<dbReference type="HAMAP" id="MF_02204">
    <property type="entry name" value="Pal"/>
    <property type="match status" value="1"/>
</dbReference>
<keyword evidence="2 8" id="KW-0732">Signal</keyword>
<dbReference type="InterPro" id="IPR014169">
    <property type="entry name" value="Pal_lipo_C"/>
</dbReference>
<sequence length="176" mass="18542">MRLITMTAIAALALTTAACTKNKKAEDMPPPVDAPATSSAAPADTSVATSDVTPGSQADLVASAGSDRVLFEYDSFELTGEARGILTRQAEWLQKYPSVAFTVEGHADERGTREYNLALGDRRANATKNFLAAQGVAATRLRTISYGKERPEVQGSDESGYAQNRRAVSVVSGAAS</sequence>
<dbReference type="InterPro" id="IPR036737">
    <property type="entry name" value="OmpA-like_sf"/>
</dbReference>